<dbReference type="EMBL" id="NOII01000001">
    <property type="protein sequence ID" value="OYD59600.1"/>
    <property type="molecule type" value="Genomic_DNA"/>
</dbReference>
<sequence length="315" mass="34894">MEIAEKVAALKKNIGKVLIGKENLAELAMIALVSKGHLLLEDVPGTGKTALAKSLAKSISGTFKRIQFTPDILPGDVTGIQFFHPKEQEFIMKPGPVMTNILLADEVNRATPRTQSSLLEVMEERQVTIDGETLKLPSPFLVIATQNPIESQGTFPLPEAQLDRFFMKVPSGYPTFEEEKRILQIYRDEEPLESLAPVFTIDELLHMQQEVKSVRIASDVEDYLLSIVHLTRSHEYIETGASPRGTLAFMRAVQAAAYISGRLFATPDDVQRVAGYVLSHRIVLSMEGAMRKTKNQVLQEILEKVEVPVESGAGL</sequence>
<dbReference type="PANTHER" id="PTHR42759">
    <property type="entry name" value="MOXR FAMILY PROTEIN"/>
    <property type="match status" value="1"/>
</dbReference>
<dbReference type="OrthoDB" id="9808397at2"/>
<dbReference type="PIRSF" id="PIRSF002849">
    <property type="entry name" value="AAA_ATPase_chaperone_MoxR_prd"/>
    <property type="match status" value="1"/>
</dbReference>
<dbReference type="CDD" id="cd00009">
    <property type="entry name" value="AAA"/>
    <property type="match status" value="1"/>
</dbReference>
<proteinExistence type="predicted"/>
<reference evidence="3 4" key="1">
    <citation type="submission" date="2017-07" db="EMBL/GenBank/DDBJ databases">
        <title>Fictibacillus sp. nov. GDSW-R2A3 Genome sequencing and assembly.</title>
        <authorList>
            <person name="Mayilraj S."/>
        </authorList>
    </citation>
    <scope>NUCLEOTIDE SEQUENCE [LARGE SCALE GENOMIC DNA]</scope>
    <source>
        <strain evidence="3 4">GDSW-R2A3</strain>
    </source>
</reference>
<dbReference type="InterPro" id="IPR041628">
    <property type="entry name" value="ChlI/MoxR_AAA_lid"/>
</dbReference>
<protein>
    <submittedName>
        <fullName evidence="3">Magnesium chelatase</fullName>
    </submittedName>
</protein>
<keyword evidence="4" id="KW-1185">Reference proteome</keyword>
<dbReference type="GO" id="GO:0005524">
    <property type="term" value="F:ATP binding"/>
    <property type="evidence" value="ECO:0007669"/>
    <property type="project" value="InterPro"/>
</dbReference>
<dbReference type="InterPro" id="IPR050764">
    <property type="entry name" value="CbbQ/NirQ/NorQ/GpvN"/>
</dbReference>
<dbReference type="Gene3D" id="3.40.50.300">
    <property type="entry name" value="P-loop containing nucleotide triphosphate hydrolases"/>
    <property type="match status" value="1"/>
</dbReference>
<dbReference type="InterPro" id="IPR027417">
    <property type="entry name" value="P-loop_NTPase"/>
</dbReference>
<dbReference type="Pfam" id="PF07726">
    <property type="entry name" value="AAA_3"/>
    <property type="match status" value="1"/>
</dbReference>
<dbReference type="RefSeq" id="WP_094251561.1">
    <property type="nucleotide sequence ID" value="NZ_JBHLXL010000001.1"/>
</dbReference>
<dbReference type="Pfam" id="PF17863">
    <property type="entry name" value="AAA_lid_2"/>
    <property type="match status" value="1"/>
</dbReference>
<evidence type="ECO:0000259" key="1">
    <source>
        <dbReference type="Pfam" id="PF07726"/>
    </source>
</evidence>
<evidence type="ECO:0000313" key="3">
    <source>
        <dbReference type="EMBL" id="OYD59600.1"/>
    </source>
</evidence>
<dbReference type="InterPro" id="IPR011703">
    <property type="entry name" value="ATPase_AAA-3"/>
</dbReference>
<feature type="domain" description="ATPase AAA-3" evidence="1">
    <location>
        <begin position="37"/>
        <end position="167"/>
    </location>
</feature>
<evidence type="ECO:0000313" key="4">
    <source>
        <dbReference type="Proteomes" id="UP000215059"/>
    </source>
</evidence>
<evidence type="ECO:0000259" key="2">
    <source>
        <dbReference type="Pfam" id="PF17863"/>
    </source>
</evidence>
<dbReference type="Proteomes" id="UP000215059">
    <property type="component" value="Unassembled WGS sequence"/>
</dbReference>
<name>A0A235FDX1_9BACL</name>
<dbReference type="Gene3D" id="1.10.8.80">
    <property type="entry name" value="Magnesium chelatase subunit I, C-Terminal domain"/>
    <property type="match status" value="1"/>
</dbReference>
<accession>A0A235FDX1</accession>
<dbReference type="SUPFAM" id="SSF52540">
    <property type="entry name" value="P-loop containing nucleoside triphosphate hydrolases"/>
    <property type="match status" value="1"/>
</dbReference>
<dbReference type="AlphaFoldDB" id="A0A235FDX1"/>
<gene>
    <name evidence="3" type="ORF">CGZ90_06845</name>
</gene>
<comment type="caution">
    <text evidence="3">The sequence shown here is derived from an EMBL/GenBank/DDBJ whole genome shotgun (WGS) entry which is preliminary data.</text>
</comment>
<dbReference type="GO" id="GO:0016887">
    <property type="term" value="F:ATP hydrolysis activity"/>
    <property type="evidence" value="ECO:0007669"/>
    <property type="project" value="InterPro"/>
</dbReference>
<feature type="domain" description="ChlI/MoxR AAA lid" evidence="2">
    <location>
        <begin position="231"/>
        <end position="301"/>
    </location>
</feature>
<organism evidence="3 4">
    <name type="scientific">Fictibacillus aquaticus</name>
    <dbReference type="NCBI Taxonomy" id="2021314"/>
    <lineage>
        <taxon>Bacteria</taxon>
        <taxon>Bacillati</taxon>
        <taxon>Bacillota</taxon>
        <taxon>Bacilli</taxon>
        <taxon>Bacillales</taxon>
        <taxon>Fictibacillaceae</taxon>
        <taxon>Fictibacillus</taxon>
    </lineage>
</organism>
<dbReference type="PANTHER" id="PTHR42759:SF5">
    <property type="entry name" value="METHANOL DEHYDROGENASE REGULATOR"/>
    <property type="match status" value="1"/>
</dbReference>